<dbReference type="SUPFAM" id="SSF54909">
    <property type="entry name" value="Dimeric alpha+beta barrel"/>
    <property type="match status" value="1"/>
</dbReference>
<feature type="domain" description="ABM" evidence="1">
    <location>
        <begin position="22"/>
        <end position="111"/>
    </location>
</feature>
<evidence type="ECO:0000313" key="5">
    <source>
        <dbReference type="EMBL" id="CAB4915600.1"/>
    </source>
</evidence>
<dbReference type="PANTHER" id="PTHR40057">
    <property type="entry name" value="SLR1162 PROTEIN"/>
    <property type="match status" value="1"/>
</dbReference>
<accession>A0A6J7QHW5</accession>
<name>A0A6J7QHW5_9ZZZZ</name>
<dbReference type="EMBL" id="CAEZYF010000004">
    <property type="protein sequence ID" value="CAB4715145.1"/>
    <property type="molecule type" value="Genomic_DNA"/>
</dbReference>
<dbReference type="EMBL" id="CAFBMT010000002">
    <property type="protein sequence ID" value="CAB4915600.1"/>
    <property type="molecule type" value="Genomic_DNA"/>
</dbReference>
<dbReference type="EMBL" id="CAFBOL010000142">
    <property type="protein sequence ID" value="CAB5017320.1"/>
    <property type="molecule type" value="Genomic_DNA"/>
</dbReference>
<dbReference type="InterPro" id="IPR011008">
    <property type="entry name" value="Dimeric_a/b-barrel"/>
</dbReference>
<dbReference type="PROSITE" id="PS51725">
    <property type="entry name" value="ABM"/>
    <property type="match status" value="1"/>
</dbReference>
<protein>
    <submittedName>
        <fullName evidence="6">Unannotated protein</fullName>
    </submittedName>
</protein>
<evidence type="ECO:0000313" key="4">
    <source>
        <dbReference type="EMBL" id="CAB4830300.1"/>
    </source>
</evidence>
<proteinExistence type="predicted"/>
<dbReference type="Pfam" id="PF03992">
    <property type="entry name" value="ABM"/>
    <property type="match status" value="1"/>
</dbReference>
<evidence type="ECO:0000313" key="3">
    <source>
        <dbReference type="EMBL" id="CAB4715145.1"/>
    </source>
</evidence>
<reference evidence="6" key="1">
    <citation type="submission" date="2020-05" db="EMBL/GenBank/DDBJ databases">
        <authorList>
            <person name="Chiriac C."/>
            <person name="Salcher M."/>
            <person name="Ghai R."/>
            <person name="Kavagutti S V."/>
        </authorList>
    </citation>
    <scope>NUCLEOTIDE SEQUENCE</scope>
</reference>
<dbReference type="PANTHER" id="PTHR40057:SF1">
    <property type="entry name" value="SLR1162 PROTEIN"/>
    <property type="match status" value="1"/>
</dbReference>
<dbReference type="Gene3D" id="3.30.70.100">
    <property type="match status" value="1"/>
</dbReference>
<dbReference type="EMBL" id="CAESGF010000001">
    <property type="protein sequence ID" value="CAB4362292.1"/>
    <property type="molecule type" value="Genomic_DNA"/>
</dbReference>
<dbReference type="EMBL" id="CAFAAV010000176">
    <property type="protein sequence ID" value="CAB4830300.1"/>
    <property type="molecule type" value="Genomic_DNA"/>
</dbReference>
<dbReference type="AlphaFoldDB" id="A0A6J7QHW5"/>
<gene>
    <name evidence="3" type="ORF">UFOPK2656_00927</name>
    <name evidence="4" type="ORF">UFOPK3099_02015</name>
    <name evidence="5" type="ORF">UFOPK3651_00510</name>
    <name evidence="6" type="ORF">UFOPK3931_03153</name>
    <name evidence="2" type="ORF">UFOPK4189_00065</name>
</gene>
<evidence type="ECO:0000313" key="2">
    <source>
        <dbReference type="EMBL" id="CAB4362292.1"/>
    </source>
</evidence>
<dbReference type="InterPro" id="IPR038762">
    <property type="entry name" value="ABM_predict"/>
</dbReference>
<sequence>MSLPLSGSFDTSQLPRIAADPVTVTVARRVTPGHEAQYLRWADQVVATLRTVHGCLGAGVLHPGPDGGEHQIVFRFIDGVHLRKWERSPEREALMAQAKGFVLTERIQRTVGVEAWFELPERAEPKRSFWHRVVTDVLWVYPVAIISSLFIAPRLARLSVEVRVVISTLLITVVMRMAVGPLRSRLRARRTL</sequence>
<evidence type="ECO:0000259" key="1">
    <source>
        <dbReference type="PROSITE" id="PS51725"/>
    </source>
</evidence>
<organism evidence="6">
    <name type="scientific">freshwater metagenome</name>
    <dbReference type="NCBI Taxonomy" id="449393"/>
    <lineage>
        <taxon>unclassified sequences</taxon>
        <taxon>metagenomes</taxon>
        <taxon>ecological metagenomes</taxon>
    </lineage>
</organism>
<evidence type="ECO:0000313" key="6">
    <source>
        <dbReference type="EMBL" id="CAB5017320.1"/>
    </source>
</evidence>
<dbReference type="InterPro" id="IPR007138">
    <property type="entry name" value="ABM_dom"/>
</dbReference>